<dbReference type="Proteomes" id="UP000016933">
    <property type="component" value="Unassembled WGS sequence"/>
</dbReference>
<reference evidence="1 2" key="2">
    <citation type="journal article" date="2012" name="PLoS Pathog.">
        <title>Diverse lifestyles and strategies of plant pathogenesis encoded in the genomes of eighteen Dothideomycetes fungi.</title>
        <authorList>
            <person name="Ohm R.A."/>
            <person name="Feau N."/>
            <person name="Henrissat B."/>
            <person name="Schoch C.L."/>
            <person name="Horwitz B.A."/>
            <person name="Barry K.W."/>
            <person name="Condon B.J."/>
            <person name="Copeland A.C."/>
            <person name="Dhillon B."/>
            <person name="Glaser F."/>
            <person name="Hesse C.N."/>
            <person name="Kosti I."/>
            <person name="LaButti K."/>
            <person name="Lindquist E.A."/>
            <person name="Lucas S."/>
            <person name="Salamov A.A."/>
            <person name="Bradshaw R.E."/>
            <person name="Ciuffetti L."/>
            <person name="Hamelin R.C."/>
            <person name="Kema G.H.J."/>
            <person name="Lawrence C."/>
            <person name="Scott J.A."/>
            <person name="Spatafora J.W."/>
            <person name="Turgeon B.G."/>
            <person name="de Wit P.J.G.M."/>
            <person name="Zhong S."/>
            <person name="Goodwin S.B."/>
            <person name="Grigoriev I.V."/>
        </authorList>
    </citation>
    <scope>NUCLEOTIDE SEQUENCE [LARGE SCALE GENOMIC DNA]</scope>
    <source>
        <strain evidence="2">NZE10 / CBS 128990</strain>
    </source>
</reference>
<dbReference type="OrthoDB" id="10531064at2759"/>
<keyword evidence="2" id="KW-1185">Reference proteome</keyword>
<sequence>MPASSKPFMVHPLAGRIHKTPKQHMDVQGRFKKLGGSLLKQATETRTMNDLCNAFARMKGPDAQLQHDVAVMLECMESCRIGDGESGGFSDWLIESLQDDALMQGGDACQIVHISEGDGLELLYHPGGTVTNYRNNSNGQIFVGRYPSRGLGEGELSRLDAMSGSDDPLFS</sequence>
<name>M2XKD6_DOTSN</name>
<protein>
    <submittedName>
        <fullName evidence="1">Uncharacterized protein</fullName>
    </submittedName>
</protein>
<gene>
    <name evidence="1" type="ORF">DOTSEDRAFT_24949</name>
</gene>
<evidence type="ECO:0000313" key="2">
    <source>
        <dbReference type="Proteomes" id="UP000016933"/>
    </source>
</evidence>
<dbReference type="AlphaFoldDB" id="M2XKD6"/>
<accession>M2XKD6</accession>
<reference evidence="2" key="1">
    <citation type="journal article" date="2012" name="PLoS Genet.">
        <title>The genomes of the fungal plant pathogens Cladosporium fulvum and Dothistroma septosporum reveal adaptation to different hosts and lifestyles but also signatures of common ancestry.</title>
        <authorList>
            <person name="de Wit P.J.G.M."/>
            <person name="van der Burgt A."/>
            <person name="Oekmen B."/>
            <person name="Stergiopoulos I."/>
            <person name="Abd-Elsalam K.A."/>
            <person name="Aerts A.L."/>
            <person name="Bahkali A.H."/>
            <person name="Beenen H.G."/>
            <person name="Chettri P."/>
            <person name="Cox M.P."/>
            <person name="Datema E."/>
            <person name="de Vries R.P."/>
            <person name="Dhillon B."/>
            <person name="Ganley A.R."/>
            <person name="Griffiths S.A."/>
            <person name="Guo Y."/>
            <person name="Hamelin R.C."/>
            <person name="Henrissat B."/>
            <person name="Kabir M.S."/>
            <person name="Jashni M.K."/>
            <person name="Kema G."/>
            <person name="Klaubauf S."/>
            <person name="Lapidus A."/>
            <person name="Levasseur A."/>
            <person name="Lindquist E."/>
            <person name="Mehrabi R."/>
            <person name="Ohm R.A."/>
            <person name="Owen T.J."/>
            <person name="Salamov A."/>
            <person name="Schwelm A."/>
            <person name="Schijlen E."/>
            <person name="Sun H."/>
            <person name="van den Burg H.A."/>
            <person name="van Ham R.C.H.J."/>
            <person name="Zhang S."/>
            <person name="Goodwin S.B."/>
            <person name="Grigoriev I.V."/>
            <person name="Collemare J."/>
            <person name="Bradshaw R.E."/>
        </authorList>
    </citation>
    <scope>NUCLEOTIDE SEQUENCE [LARGE SCALE GENOMIC DNA]</scope>
    <source>
        <strain evidence="2">NZE10 / CBS 128990</strain>
    </source>
</reference>
<organism evidence="1 2">
    <name type="scientific">Dothistroma septosporum (strain NZE10 / CBS 128990)</name>
    <name type="common">Red band needle blight fungus</name>
    <name type="synonym">Mycosphaerella pini</name>
    <dbReference type="NCBI Taxonomy" id="675120"/>
    <lineage>
        <taxon>Eukaryota</taxon>
        <taxon>Fungi</taxon>
        <taxon>Dikarya</taxon>
        <taxon>Ascomycota</taxon>
        <taxon>Pezizomycotina</taxon>
        <taxon>Dothideomycetes</taxon>
        <taxon>Dothideomycetidae</taxon>
        <taxon>Mycosphaerellales</taxon>
        <taxon>Mycosphaerellaceae</taxon>
        <taxon>Dothistroma</taxon>
    </lineage>
</organism>
<proteinExistence type="predicted"/>
<dbReference type="EMBL" id="KB446540">
    <property type="protein sequence ID" value="EME42952.1"/>
    <property type="molecule type" value="Genomic_DNA"/>
</dbReference>
<evidence type="ECO:0000313" key="1">
    <source>
        <dbReference type="EMBL" id="EME42952.1"/>
    </source>
</evidence>
<dbReference type="HOGENOM" id="CLU_1562848_0_0_1"/>